<proteinExistence type="predicted"/>
<dbReference type="Proteomes" id="UP000507222">
    <property type="component" value="Unassembled WGS sequence"/>
</dbReference>
<reference evidence="1 2" key="1">
    <citation type="submission" date="2020-05" db="EMBL/GenBank/DDBJ databases">
        <authorList>
            <person name="Campoy J."/>
            <person name="Schneeberger K."/>
            <person name="Spophaly S."/>
        </authorList>
    </citation>
    <scope>NUCLEOTIDE SEQUENCE [LARGE SCALE GENOMIC DNA]</scope>
    <source>
        <strain evidence="1">PruArmRojPasFocal</strain>
    </source>
</reference>
<evidence type="ECO:0000313" key="1">
    <source>
        <dbReference type="EMBL" id="CAB4261775.1"/>
    </source>
</evidence>
<name>A0A6J5TFL1_PRUAR</name>
<gene>
    <name evidence="1" type="ORF">CURHAP_LOCUS692</name>
</gene>
<dbReference type="AlphaFoldDB" id="A0A6J5TFL1"/>
<organism evidence="1 2">
    <name type="scientific">Prunus armeniaca</name>
    <name type="common">Apricot</name>
    <name type="synonym">Armeniaca vulgaris</name>
    <dbReference type="NCBI Taxonomy" id="36596"/>
    <lineage>
        <taxon>Eukaryota</taxon>
        <taxon>Viridiplantae</taxon>
        <taxon>Streptophyta</taxon>
        <taxon>Embryophyta</taxon>
        <taxon>Tracheophyta</taxon>
        <taxon>Spermatophyta</taxon>
        <taxon>Magnoliopsida</taxon>
        <taxon>eudicotyledons</taxon>
        <taxon>Gunneridae</taxon>
        <taxon>Pentapetalae</taxon>
        <taxon>rosids</taxon>
        <taxon>fabids</taxon>
        <taxon>Rosales</taxon>
        <taxon>Rosaceae</taxon>
        <taxon>Amygdaloideae</taxon>
        <taxon>Amygdaleae</taxon>
        <taxon>Prunus</taxon>
    </lineage>
</organism>
<sequence length="97" mass="10487">MTLDLFNWVAGGCYGSSDWVVMVEGGCNGGYGIDEFDSSQGSDCGEGCGLEVGVGLTKEGKERKEETVGFKCEPLDYSPSGQLRSNLRIEEWMARFG</sequence>
<accession>A0A6J5TFL1</accession>
<evidence type="ECO:0000313" key="2">
    <source>
        <dbReference type="Proteomes" id="UP000507222"/>
    </source>
</evidence>
<dbReference type="EMBL" id="CAEKDK010000001">
    <property type="protein sequence ID" value="CAB4261775.1"/>
    <property type="molecule type" value="Genomic_DNA"/>
</dbReference>
<protein>
    <submittedName>
        <fullName evidence="1">Uncharacterized protein</fullName>
    </submittedName>
</protein>